<dbReference type="AlphaFoldDB" id="A0A2P4YFT5"/>
<dbReference type="OrthoDB" id="128648at2759"/>
<keyword evidence="3" id="KW-1185">Reference proteome</keyword>
<proteinExistence type="predicted"/>
<gene>
    <name evidence="2" type="ORF">PHPALM_6083</name>
</gene>
<dbReference type="Proteomes" id="UP000237271">
    <property type="component" value="Unassembled WGS sequence"/>
</dbReference>
<evidence type="ECO:0000313" key="2">
    <source>
        <dbReference type="EMBL" id="POM76654.1"/>
    </source>
</evidence>
<evidence type="ECO:0000313" key="3">
    <source>
        <dbReference type="Proteomes" id="UP000237271"/>
    </source>
</evidence>
<reference evidence="2 3" key="1">
    <citation type="journal article" date="2017" name="Genome Biol. Evol.">
        <title>Phytophthora megakarya and P. palmivora, closely related causal agents of cacao black pod rot, underwent increases in genome sizes and gene numbers by different mechanisms.</title>
        <authorList>
            <person name="Ali S.S."/>
            <person name="Shao J."/>
            <person name="Lary D.J."/>
            <person name="Kronmiller B."/>
            <person name="Shen D."/>
            <person name="Strem M.D."/>
            <person name="Amoako-Attah I."/>
            <person name="Akrofi A.Y."/>
            <person name="Begoude B.A."/>
            <person name="Ten Hoopen G.M."/>
            <person name="Coulibaly K."/>
            <person name="Kebe B.I."/>
            <person name="Melnick R.L."/>
            <person name="Guiltinan M.J."/>
            <person name="Tyler B.M."/>
            <person name="Meinhardt L.W."/>
            <person name="Bailey B.A."/>
        </authorList>
    </citation>
    <scope>NUCLEOTIDE SEQUENCE [LARGE SCALE GENOMIC DNA]</scope>
    <source>
        <strain evidence="3">sbr112.9</strain>
    </source>
</reference>
<feature type="region of interest" description="Disordered" evidence="1">
    <location>
        <begin position="1"/>
        <end position="26"/>
    </location>
</feature>
<name>A0A2P4YFT5_9STRA</name>
<accession>A0A2P4YFT5</accession>
<comment type="caution">
    <text evidence="2">The sequence shown here is derived from an EMBL/GenBank/DDBJ whole genome shotgun (WGS) entry which is preliminary data.</text>
</comment>
<dbReference type="EMBL" id="NCKW01003407">
    <property type="protein sequence ID" value="POM76654.1"/>
    <property type="molecule type" value="Genomic_DNA"/>
</dbReference>
<protein>
    <submittedName>
        <fullName evidence="2">RxLR effector family</fullName>
    </submittedName>
</protein>
<evidence type="ECO:0000256" key="1">
    <source>
        <dbReference type="SAM" id="MobiDB-lite"/>
    </source>
</evidence>
<organism evidence="2 3">
    <name type="scientific">Phytophthora palmivora</name>
    <dbReference type="NCBI Taxonomy" id="4796"/>
    <lineage>
        <taxon>Eukaryota</taxon>
        <taxon>Sar</taxon>
        <taxon>Stramenopiles</taxon>
        <taxon>Oomycota</taxon>
        <taxon>Peronosporomycetes</taxon>
        <taxon>Peronosporales</taxon>
        <taxon>Peronosporaceae</taxon>
        <taxon>Phytophthora</taxon>
    </lineage>
</organism>
<sequence length="208" mass="23195">MIVPGTQPFTTEQNTASTKNSLRTHTTTNGNVANLLGKEKSALDVLDKLELNTGVIAALANPKLKILDRYVNMLNNKYPEKQVSLLGILTARYDEIDLAVALALAKYFENSKPIAMKLQRQQLQGWLNAQKSVDDVFSLLKIKEDGVRSMLNRKLETMDEYIKLFNSKNPQQKTDLLTVIKDGFGGEDKFAILNEGNGCFTCVCCIHL</sequence>
<feature type="compositionally biased region" description="Polar residues" evidence="1">
    <location>
        <begin position="7"/>
        <end position="26"/>
    </location>
</feature>